<accession>A0ABR9WFF7</accession>
<dbReference type="RefSeq" id="WP_194122306.1">
    <property type="nucleotide sequence ID" value="NZ_JACYGY010000001.1"/>
</dbReference>
<gene>
    <name evidence="1" type="ORF">IEE83_20290</name>
</gene>
<comment type="caution">
    <text evidence="1">The sequence shown here is derived from an EMBL/GenBank/DDBJ whole genome shotgun (WGS) entry which is preliminary data.</text>
</comment>
<dbReference type="Proteomes" id="UP000634134">
    <property type="component" value="Unassembled WGS sequence"/>
</dbReference>
<dbReference type="EMBL" id="JACYGY010000001">
    <property type="protein sequence ID" value="MBE9464233.1"/>
    <property type="molecule type" value="Genomic_DNA"/>
</dbReference>
<organism evidence="1 2">
    <name type="scientific">Dyadobacter subterraneus</name>
    <dbReference type="NCBI Taxonomy" id="2773304"/>
    <lineage>
        <taxon>Bacteria</taxon>
        <taxon>Pseudomonadati</taxon>
        <taxon>Bacteroidota</taxon>
        <taxon>Cytophagia</taxon>
        <taxon>Cytophagales</taxon>
        <taxon>Spirosomataceae</taxon>
        <taxon>Dyadobacter</taxon>
    </lineage>
</organism>
<evidence type="ECO:0000313" key="2">
    <source>
        <dbReference type="Proteomes" id="UP000634134"/>
    </source>
</evidence>
<evidence type="ECO:0000313" key="1">
    <source>
        <dbReference type="EMBL" id="MBE9464233.1"/>
    </source>
</evidence>
<evidence type="ECO:0008006" key="3">
    <source>
        <dbReference type="Google" id="ProtNLM"/>
    </source>
</evidence>
<name>A0ABR9WFF7_9BACT</name>
<keyword evidence="2" id="KW-1185">Reference proteome</keyword>
<protein>
    <recommendedName>
        <fullName evidence="3">DUF2383 domain-containing protein</fullName>
    </recommendedName>
</protein>
<reference evidence="2" key="1">
    <citation type="submission" date="2023-07" db="EMBL/GenBank/DDBJ databases">
        <title>Dyadobacter sp. nov 'subterranea' isolated from contaminted grondwater.</title>
        <authorList>
            <person name="Szabo I."/>
            <person name="Al-Omari J."/>
            <person name="Szerdahelyi S.G."/>
            <person name="Rado J."/>
        </authorList>
    </citation>
    <scope>NUCLEOTIDE SEQUENCE [LARGE SCALE GENOMIC DNA]</scope>
    <source>
        <strain evidence="2">UP-52</strain>
    </source>
</reference>
<sequence>MENLSLSSNIAKLWNTHQQRENLYKQTMTLDDLGPLRKLCSQGYMVSLLFKKEINWIYDQIKCTLSEGDISKGIANYNLPNLVISSDNQMLVTKMLLEQEDKTIKLYKSLLSERDITYDAKLILIEHLEKLNDIYLFLKREVSKSQVKLPVMIQAVA</sequence>
<proteinExistence type="predicted"/>